<comment type="similarity">
    <text evidence="1">Belongs to the VAMP-associated protein (VAP) (TC 9.B.17) family.</text>
</comment>
<comment type="caution">
    <text evidence="5">The sequence shown here is derived from an EMBL/GenBank/DDBJ whole genome shotgun (WGS) entry which is preliminary data.</text>
</comment>
<evidence type="ECO:0000256" key="2">
    <source>
        <dbReference type="SAM" id="Coils"/>
    </source>
</evidence>
<dbReference type="Proteomes" id="UP001472677">
    <property type="component" value="Unassembled WGS sequence"/>
</dbReference>
<dbReference type="InterPro" id="IPR016763">
    <property type="entry name" value="VAP"/>
</dbReference>
<keyword evidence="3" id="KW-0472">Membrane</keyword>
<dbReference type="PANTHER" id="PTHR10809">
    <property type="entry name" value="VESICLE-ASSOCIATED MEMBRANE PROTEIN-ASSOCIATED PROTEIN"/>
    <property type="match status" value="1"/>
</dbReference>
<evidence type="ECO:0000256" key="1">
    <source>
        <dbReference type="ARBA" id="ARBA00008932"/>
    </source>
</evidence>
<dbReference type="InterPro" id="IPR000535">
    <property type="entry name" value="MSP_dom"/>
</dbReference>
<keyword evidence="6" id="KW-1185">Reference proteome</keyword>
<feature type="domain" description="MSP" evidence="4">
    <location>
        <begin position="67"/>
        <end position="189"/>
    </location>
</feature>
<evidence type="ECO:0000259" key="4">
    <source>
        <dbReference type="PROSITE" id="PS50202"/>
    </source>
</evidence>
<evidence type="ECO:0000256" key="3">
    <source>
        <dbReference type="SAM" id="Phobius"/>
    </source>
</evidence>
<proteinExistence type="inferred from homology"/>
<dbReference type="EMBL" id="JBBPBM010000108">
    <property type="protein sequence ID" value="KAK8507549.1"/>
    <property type="molecule type" value="Genomic_DNA"/>
</dbReference>
<sequence length="441" mass="49825">MREASSSRVDVSFRSSVSHFTCPLNFMLCGTGDPKKLCRFDCSSLEFGSPDSIQSRQYNAAVSLELKLDSVPSWKPSHLSVILKKQSSCSVRLTNNTDQYVAFKVKTTSPKQYCVRPKVGIVMPESICDFTVTMQAQLEAPPDMICRDKFLIQSTVVPVGTIDADITSATFVKDSGRYIEEHKLKVSLVSQSRLPVSSTINGTTNQGTDYNASIPKEHGFSRVGIHAPLQMVAKVEESKMINLEKLKPTKDVEWKPRKDMLYADDLKLKPKNDVNDEDLKFTKDPEVKPKNNFFNGKELKPVKDVDSMQRENVLDNEEFNPVKEKEFNPLKDGEGKTLKTVEELKFAKDMKEMKSKVANLESKLGEAEATFLKLTEEMRLSAQERKILEEELALLRKKAKLREVKVGFPLLFVCMIALISSYIGYFLALKNKASMSDLYRQ</sequence>
<protein>
    <recommendedName>
        <fullName evidence="4">MSP domain-containing protein</fullName>
    </recommendedName>
</protein>
<feature type="coiled-coil region" evidence="2">
    <location>
        <begin position="350"/>
        <end position="398"/>
    </location>
</feature>
<keyword evidence="3" id="KW-1133">Transmembrane helix</keyword>
<dbReference type="PROSITE" id="PS50202">
    <property type="entry name" value="MSP"/>
    <property type="match status" value="1"/>
</dbReference>
<reference evidence="5 6" key="1">
    <citation type="journal article" date="2024" name="G3 (Bethesda)">
        <title>Genome assembly of Hibiscus sabdariffa L. provides insights into metabolisms of medicinal natural products.</title>
        <authorList>
            <person name="Kim T."/>
        </authorList>
    </citation>
    <scope>NUCLEOTIDE SEQUENCE [LARGE SCALE GENOMIC DNA]</scope>
    <source>
        <strain evidence="5">TK-2024</strain>
        <tissue evidence="5">Old leaves</tissue>
    </source>
</reference>
<dbReference type="Pfam" id="PF00635">
    <property type="entry name" value="Motile_Sperm"/>
    <property type="match status" value="1"/>
</dbReference>
<feature type="transmembrane region" description="Helical" evidence="3">
    <location>
        <begin position="406"/>
        <end position="428"/>
    </location>
</feature>
<accession>A0ABR2BKW7</accession>
<dbReference type="SUPFAM" id="SSF49354">
    <property type="entry name" value="PapD-like"/>
    <property type="match status" value="1"/>
</dbReference>
<dbReference type="PANTHER" id="PTHR10809:SF45">
    <property type="entry name" value="VESICLE-ASSOCIATED PROTEIN 2-2"/>
    <property type="match status" value="1"/>
</dbReference>
<evidence type="ECO:0000313" key="5">
    <source>
        <dbReference type="EMBL" id="KAK8507549.1"/>
    </source>
</evidence>
<dbReference type="Gene3D" id="2.60.40.10">
    <property type="entry name" value="Immunoglobulins"/>
    <property type="match status" value="1"/>
</dbReference>
<dbReference type="InterPro" id="IPR013783">
    <property type="entry name" value="Ig-like_fold"/>
</dbReference>
<keyword evidence="2" id="KW-0175">Coiled coil</keyword>
<organism evidence="5 6">
    <name type="scientific">Hibiscus sabdariffa</name>
    <name type="common">roselle</name>
    <dbReference type="NCBI Taxonomy" id="183260"/>
    <lineage>
        <taxon>Eukaryota</taxon>
        <taxon>Viridiplantae</taxon>
        <taxon>Streptophyta</taxon>
        <taxon>Embryophyta</taxon>
        <taxon>Tracheophyta</taxon>
        <taxon>Spermatophyta</taxon>
        <taxon>Magnoliopsida</taxon>
        <taxon>eudicotyledons</taxon>
        <taxon>Gunneridae</taxon>
        <taxon>Pentapetalae</taxon>
        <taxon>rosids</taxon>
        <taxon>malvids</taxon>
        <taxon>Malvales</taxon>
        <taxon>Malvaceae</taxon>
        <taxon>Malvoideae</taxon>
        <taxon>Hibiscus</taxon>
    </lineage>
</organism>
<gene>
    <name evidence="5" type="ORF">V6N12_072804</name>
</gene>
<evidence type="ECO:0000313" key="6">
    <source>
        <dbReference type="Proteomes" id="UP001472677"/>
    </source>
</evidence>
<keyword evidence="3" id="KW-0812">Transmembrane</keyword>
<dbReference type="InterPro" id="IPR008962">
    <property type="entry name" value="PapD-like_sf"/>
</dbReference>
<name>A0ABR2BKW7_9ROSI</name>